<keyword evidence="3" id="KW-1185">Reference proteome</keyword>
<dbReference type="SUPFAM" id="SSF56317">
    <property type="entry name" value="Carbon-nitrogen hydrolase"/>
    <property type="match status" value="1"/>
</dbReference>
<comment type="caution">
    <text evidence="2">The sequence shown here is derived from an EMBL/GenBank/DDBJ whole genome shotgun (WGS) entry which is preliminary data.</text>
</comment>
<dbReference type="PANTHER" id="PTHR11750">
    <property type="entry name" value="PROTEIN N-TERMINAL AMIDASE"/>
    <property type="match status" value="1"/>
</dbReference>
<evidence type="ECO:0000313" key="2">
    <source>
        <dbReference type="EMBL" id="PSS06578.1"/>
    </source>
</evidence>
<dbReference type="OrthoDB" id="201515at2759"/>
<organism evidence="2 3">
    <name type="scientific">Hermanssonia centrifuga</name>
    <dbReference type="NCBI Taxonomy" id="98765"/>
    <lineage>
        <taxon>Eukaryota</taxon>
        <taxon>Fungi</taxon>
        <taxon>Dikarya</taxon>
        <taxon>Basidiomycota</taxon>
        <taxon>Agaricomycotina</taxon>
        <taxon>Agaricomycetes</taxon>
        <taxon>Polyporales</taxon>
        <taxon>Meruliaceae</taxon>
        <taxon>Hermanssonia</taxon>
    </lineage>
</organism>
<proteinExistence type="predicted"/>
<dbReference type="InterPro" id="IPR039703">
    <property type="entry name" value="Nta1"/>
</dbReference>
<evidence type="ECO:0000259" key="1">
    <source>
        <dbReference type="Pfam" id="PF00795"/>
    </source>
</evidence>
<evidence type="ECO:0000313" key="3">
    <source>
        <dbReference type="Proteomes" id="UP000186601"/>
    </source>
</evidence>
<dbReference type="Proteomes" id="UP000186601">
    <property type="component" value="Unassembled WGS sequence"/>
</dbReference>
<dbReference type="PANTHER" id="PTHR11750:SF26">
    <property type="entry name" value="PROTEIN N-TERMINAL AMIDASE"/>
    <property type="match status" value="1"/>
</dbReference>
<dbReference type="AlphaFoldDB" id="A0A2R6QEK1"/>
<reference evidence="2 3" key="1">
    <citation type="submission" date="2018-02" db="EMBL/GenBank/DDBJ databases">
        <title>Genome sequence of the basidiomycete white-rot fungus Phlebia centrifuga.</title>
        <authorList>
            <person name="Granchi Z."/>
            <person name="Peng M."/>
            <person name="de Vries R.P."/>
            <person name="Hilden K."/>
            <person name="Makela M.R."/>
            <person name="Grigoriev I."/>
            <person name="Riley R."/>
        </authorList>
    </citation>
    <scope>NUCLEOTIDE SEQUENCE [LARGE SCALE GENOMIC DNA]</scope>
    <source>
        <strain evidence="2 3">FBCC195</strain>
    </source>
</reference>
<dbReference type="EMBL" id="MLYV02000360">
    <property type="protein sequence ID" value="PSS06578.1"/>
    <property type="molecule type" value="Genomic_DNA"/>
</dbReference>
<dbReference type="GO" id="GO:0070773">
    <property type="term" value="F:protein-N-terminal glutamine amidohydrolase activity"/>
    <property type="evidence" value="ECO:0007669"/>
    <property type="project" value="InterPro"/>
</dbReference>
<name>A0A2R6QEK1_9APHY</name>
<dbReference type="GO" id="GO:0008418">
    <property type="term" value="F:protein-N-terminal asparagine amidohydrolase activity"/>
    <property type="evidence" value="ECO:0007669"/>
    <property type="project" value="InterPro"/>
</dbReference>
<dbReference type="InterPro" id="IPR003010">
    <property type="entry name" value="C-N_Hydrolase"/>
</dbReference>
<dbReference type="STRING" id="98765.A0A2R6QEK1"/>
<feature type="domain" description="CN hydrolase" evidence="1">
    <location>
        <begin position="24"/>
        <end position="104"/>
    </location>
</feature>
<sequence>MRHHDQFDILSGSGYVFPDAKSIQPYLEEPRTGPTSRFCADLAERLHCYVTAGYPERLALDESRGPILAKHKDGPVIEEVGANSAILYGPNGTFIGNYRKTNPYETDMTWAKSGLSK</sequence>
<accession>A0A2R6QEK1</accession>
<dbReference type="Pfam" id="PF00795">
    <property type="entry name" value="CN_hydrolase"/>
    <property type="match status" value="1"/>
</dbReference>
<dbReference type="GO" id="GO:0030163">
    <property type="term" value="P:protein catabolic process"/>
    <property type="evidence" value="ECO:0007669"/>
    <property type="project" value="TreeGrafter"/>
</dbReference>
<dbReference type="Gene3D" id="3.60.110.10">
    <property type="entry name" value="Carbon-nitrogen hydrolase"/>
    <property type="match status" value="1"/>
</dbReference>
<protein>
    <recommendedName>
        <fullName evidence="1">CN hydrolase domain-containing protein</fullName>
    </recommendedName>
</protein>
<dbReference type="InterPro" id="IPR036526">
    <property type="entry name" value="C-N_Hydrolase_sf"/>
</dbReference>
<gene>
    <name evidence="2" type="ORF">PHLCEN_2v3636</name>
</gene>